<accession>A0A161LUK8</accession>
<dbReference type="AlphaFoldDB" id="A0A161LUK8"/>
<organism evidence="1 2">
    <name type="scientific">Paludibacter jiangxiensis</name>
    <dbReference type="NCBI Taxonomy" id="681398"/>
    <lineage>
        <taxon>Bacteria</taxon>
        <taxon>Pseudomonadati</taxon>
        <taxon>Bacteroidota</taxon>
        <taxon>Bacteroidia</taxon>
        <taxon>Bacteroidales</taxon>
        <taxon>Paludibacteraceae</taxon>
        <taxon>Paludibacter</taxon>
    </lineage>
</organism>
<name>A0A161LUK8_9BACT</name>
<reference evidence="2" key="2">
    <citation type="journal article" date="2017" name="Genome Announc.">
        <title>Draft genome sequence of Paludibacter jiangxiensis NM7(T), a propionate-producing fermentative bacterium.</title>
        <authorList>
            <person name="Qiu Y.-L."/>
            <person name="Tourlousse D.M."/>
            <person name="Matsuura N."/>
            <person name="Ohashi A."/>
            <person name="Sekiguchi Y."/>
        </authorList>
    </citation>
    <scope>NUCLEOTIDE SEQUENCE [LARGE SCALE GENOMIC DNA]</scope>
    <source>
        <strain evidence="2">NM7</strain>
    </source>
</reference>
<dbReference type="EMBL" id="BDCR01000003">
    <property type="protein sequence ID" value="GAT62699.1"/>
    <property type="molecule type" value="Genomic_DNA"/>
</dbReference>
<gene>
    <name evidence="1" type="ORF">PJIAN_32</name>
</gene>
<comment type="caution">
    <text evidence="1">The sequence shown here is derived from an EMBL/GenBank/DDBJ whole genome shotgun (WGS) entry which is preliminary data.</text>
</comment>
<protein>
    <submittedName>
        <fullName evidence="1">Uncharacterized protein</fullName>
    </submittedName>
</protein>
<keyword evidence="2" id="KW-1185">Reference proteome</keyword>
<sequence length="43" mass="5150">MQISFGKSCIKKDFFKNVFFTNMRYNTEIQPDIVSKKECNIKK</sequence>
<evidence type="ECO:0000313" key="1">
    <source>
        <dbReference type="EMBL" id="GAT62699.1"/>
    </source>
</evidence>
<proteinExistence type="predicted"/>
<reference evidence="2" key="1">
    <citation type="submission" date="2016-04" db="EMBL/GenBank/DDBJ databases">
        <title>Draft genome sequence of Paludibacter jiangxiensis strain NM7.</title>
        <authorList>
            <person name="Qiu Y."/>
            <person name="Matsuura N."/>
            <person name="Ohashi A."/>
            <person name="Tourlousse M.D."/>
            <person name="Sekiguchi Y."/>
        </authorList>
    </citation>
    <scope>NUCLEOTIDE SEQUENCE [LARGE SCALE GENOMIC DNA]</scope>
    <source>
        <strain evidence="2">NM7</strain>
    </source>
</reference>
<dbReference type="Proteomes" id="UP000076586">
    <property type="component" value="Unassembled WGS sequence"/>
</dbReference>
<evidence type="ECO:0000313" key="2">
    <source>
        <dbReference type="Proteomes" id="UP000076586"/>
    </source>
</evidence>